<keyword evidence="3" id="KW-0964">Secreted</keyword>
<feature type="signal peptide" evidence="4">
    <location>
        <begin position="1"/>
        <end position="16"/>
    </location>
</feature>
<dbReference type="FunFam" id="2.60.40.770:FF:000001">
    <property type="entry name" value="NPC intracellular cholesterol transporter 2"/>
    <property type="match status" value="1"/>
</dbReference>
<dbReference type="EMBL" id="OV170221">
    <property type="protein sequence ID" value="CAH0713525.1"/>
    <property type="molecule type" value="Genomic_DNA"/>
</dbReference>
<keyword evidence="7" id="KW-1185">Reference proteome</keyword>
<dbReference type="PROSITE" id="PS51257">
    <property type="entry name" value="PROKAR_LIPOPROTEIN"/>
    <property type="match status" value="1"/>
</dbReference>
<dbReference type="Gene3D" id="2.60.40.770">
    <property type="match status" value="1"/>
</dbReference>
<evidence type="ECO:0000313" key="6">
    <source>
        <dbReference type="EMBL" id="CAH0713525.1"/>
    </source>
</evidence>
<gene>
    <name evidence="6" type="ORF">BINO364_LOCUS678</name>
</gene>
<evidence type="ECO:0000256" key="2">
    <source>
        <dbReference type="ARBA" id="ARBA00006370"/>
    </source>
</evidence>
<proteinExistence type="inferred from homology"/>
<name>A0A8J9URM0_9NEOP</name>
<evidence type="ECO:0000313" key="7">
    <source>
        <dbReference type="Proteomes" id="UP000838878"/>
    </source>
</evidence>
<accession>A0A8J9URM0</accession>
<dbReference type="InterPro" id="IPR003172">
    <property type="entry name" value="ML_dom"/>
</dbReference>
<keyword evidence="4" id="KW-0732">Signal</keyword>
<feature type="chain" id="PRO_5035477687" description="MD-2-related lipid-recognition domain-containing protein" evidence="4">
    <location>
        <begin position="17"/>
        <end position="157"/>
    </location>
</feature>
<dbReference type="Pfam" id="PF02221">
    <property type="entry name" value="E1_DerP2_DerF2"/>
    <property type="match status" value="1"/>
</dbReference>
<evidence type="ECO:0000256" key="1">
    <source>
        <dbReference type="ARBA" id="ARBA00004613"/>
    </source>
</evidence>
<comment type="similarity">
    <text evidence="2">Belongs to the NPC2 family.</text>
</comment>
<evidence type="ECO:0000256" key="4">
    <source>
        <dbReference type="SAM" id="SignalP"/>
    </source>
</evidence>
<protein>
    <recommendedName>
        <fullName evidence="5">MD-2-related lipid-recognition domain-containing protein</fullName>
    </recommendedName>
</protein>
<feature type="non-terminal residue" evidence="6">
    <location>
        <position position="157"/>
    </location>
</feature>
<evidence type="ECO:0000259" key="5">
    <source>
        <dbReference type="Pfam" id="PF02221"/>
    </source>
</evidence>
<reference evidence="6" key="1">
    <citation type="submission" date="2021-12" db="EMBL/GenBank/DDBJ databases">
        <authorList>
            <person name="Martin H S."/>
        </authorList>
    </citation>
    <scope>NUCLEOTIDE SEQUENCE</scope>
</reference>
<dbReference type="AlphaFoldDB" id="A0A8J9URM0"/>
<dbReference type="GO" id="GO:0005576">
    <property type="term" value="C:extracellular region"/>
    <property type="evidence" value="ECO:0007669"/>
    <property type="project" value="UniProtKB-SubCell"/>
</dbReference>
<evidence type="ECO:0000256" key="3">
    <source>
        <dbReference type="ARBA" id="ARBA00022525"/>
    </source>
</evidence>
<feature type="domain" description="MD-2-related lipid-recognition" evidence="5">
    <location>
        <begin position="40"/>
        <end position="150"/>
    </location>
</feature>
<dbReference type="OrthoDB" id="6489092at2759"/>
<dbReference type="Proteomes" id="UP000838878">
    <property type="component" value="Chromosome 1"/>
</dbReference>
<dbReference type="SUPFAM" id="SSF81296">
    <property type="entry name" value="E set domains"/>
    <property type="match status" value="1"/>
</dbReference>
<sequence>MLRVLVLSVLIVFVGCQTTQVSRCLFYNADLPMNAYVEGCIVPPCLLPQGQDAVINVIFRAPRIIKNMKTLASASLLGITPIEHDLEENAITCNFLTNTYCPLLPDEVVQYKLKMFIETFFPVNLPVIVEFRVADENDDLLWCLRLNIRIAPPLAIQ</sequence>
<comment type="subcellular location">
    <subcellularLocation>
        <location evidence="1">Secreted</location>
    </subcellularLocation>
</comment>
<organism evidence="6 7">
    <name type="scientific">Brenthis ino</name>
    <name type="common">lesser marbled fritillary</name>
    <dbReference type="NCBI Taxonomy" id="405034"/>
    <lineage>
        <taxon>Eukaryota</taxon>
        <taxon>Metazoa</taxon>
        <taxon>Ecdysozoa</taxon>
        <taxon>Arthropoda</taxon>
        <taxon>Hexapoda</taxon>
        <taxon>Insecta</taxon>
        <taxon>Pterygota</taxon>
        <taxon>Neoptera</taxon>
        <taxon>Endopterygota</taxon>
        <taxon>Lepidoptera</taxon>
        <taxon>Glossata</taxon>
        <taxon>Ditrysia</taxon>
        <taxon>Papilionoidea</taxon>
        <taxon>Nymphalidae</taxon>
        <taxon>Heliconiinae</taxon>
        <taxon>Argynnini</taxon>
        <taxon>Brenthis</taxon>
    </lineage>
</organism>
<dbReference type="InterPro" id="IPR014756">
    <property type="entry name" value="Ig_E-set"/>
</dbReference>